<dbReference type="RefSeq" id="WP_188925629.1">
    <property type="nucleotide sequence ID" value="NZ_BMQI01000028.1"/>
</dbReference>
<comment type="similarity">
    <text evidence="2 7">Belongs to the phosphohexose mutase family.</text>
</comment>
<organism evidence="11 12">
    <name type="scientific">Shewanella algicola</name>
    <dbReference type="NCBI Taxonomy" id="640633"/>
    <lineage>
        <taxon>Bacteria</taxon>
        <taxon>Pseudomonadati</taxon>
        <taxon>Pseudomonadota</taxon>
        <taxon>Gammaproteobacteria</taxon>
        <taxon>Alteromonadales</taxon>
        <taxon>Shewanellaceae</taxon>
        <taxon>Shewanella</taxon>
    </lineage>
</organism>
<dbReference type="InterPro" id="IPR036900">
    <property type="entry name" value="A-D-PHexomutase_C_sf"/>
</dbReference>
<dbReference type="Proteomes" id="UP001139408">
    <property type="component" value="Unassembled WGS sequence"/>
</dbReference>
<keyword evidence="5 7" id="KW-0460">Magnesium</keyword>
<evidence type="ECO:0000256" key="4">
    <source>
        <dbReference type="ARBA" id="ARBA00022723"/>
    </source>
</evidence>
<evidence type="ECO:0000259" key="8">
    <source>
        <dbReference type="Pfam" id="PF00408"/>
    </source>
</evidence>
<comment type="cofactor">
    <cofactor evidence="1">
        <name>Mg(2+)</name>
        <dbReference type="ChEBI" id="CHEBI:18420"/>
    </cofactor>
</comment>
<dbReference type="InterPro" id="IPR016055">
    <property type="entry name" value="A-D-PHexomutase_a/b/a-I/II/III"/>
</dbReference>
<evidence type="ECO:0000256" key="2">
    <source>
        <dbReference type="ARBA" id="ARBA00010231"/>
    </source>
</evidence>
<dbReference type="Pfam" id="PF00408">
    <property type="entry name" value="PGM_PMM_IV"/>
    <property type="match status" value="1"/>
</dbReference>
<evidence type="ECO:0000259" key="9">
    <source>
        <dbReference type="Pfam" id="PF02878"/>
    </source>
</evidence>
<dbReference type="PROSITE" id="PS00710">
    <property type="entry name" value="PGM_PMM"/>
    <property type="match status" value="1"/>
</dbReference>
<proteinExistence type="inferred from homology"/>
<dbReference type="Pfam" id="PF02879">
    <property type="entry name" value="PGM_PMM_II"/>
    <property type="match status" value="1"/>
</dbReference>
<sequence length="477" mass="51772">MTVNSKLISSTVIAESGVAFGTSGARGLVSQFSPDVCAAFVVAFIVGMKRHFSFKMVALAIDNRPSSYAMAKACASALQQLNIDVVYYGVVPTPALAYVAQEDNIPAIMVTGSHIPFDRNGLKFYRPDGEISKADEQVIINEQVEFSELADLPGLTVSDRAAEKYITRYTSLFDTAWLTGKRIGIYEHSSAGRDLYYRIFEKLGAEVISLERSDEFVPIDTEAVSTEDVAKAKVWSKQYGFDAIFSTDGDGDRPLVSDENGNWLRGDILGLLTAVELNIQALAVPVSCNTAIENCKKFKYVERTKIGSPYVIAEFANLAKKFSTVAGFEANGGFLLGSDVHFNGQQLKALPTRDALLPVIIVLAAAGDNVISALVSALPQRFTHSDRIQNFATENSQTIIAKGQQNPAKLMEQLGFANVDIKNVDKTDGLRITLADGLIVHLRPSGNAPELRCYAEADSYTQASDSVIKSLSNIHTL</sequence>
<dbReference type="PANTHER" id="PTHR42946">
    <property type="entry name" value="PHOSPHOHEXOSE MUTASE"/>
    <property type="match status" value="1"/>
</dbReference>
<evidence type="ECO:0000256" key="7">
    <source>
        <dbReference type="RuleBase" id="RU004326"/>
    </source>
</evidence>
<evidence type="ECO:0000256" key="6">
    <source>
        <dbReference type="ARBA" id="ARBA00023235"/>
    </source>
</evidence>
<dbReference type="PANTHER" id="PTHR42946:SF1">
    <property type="entry name" value="PHOSPHOGLUCOMUTASE (ALPHA-D-GLUCOSE-1,6-BISPHOSPHATE-DEPENDENT)"/>
    <property type="match status" value="1"/>
</dbReference>
<evidence type="ECO:0000256" key="1">
    <source>
        <dbReference type="ARBA" id="ARBA00001946"/>
    </source>
</evidence>
<dbReference type="SUPFAM" id="SSF55957">
    <property type="entry name" value="Phosphoglucomutase, C-terminal domain"/>
    <property type="match status" value="1"/>
</dbReference>
<evidence type="ECO:0000256" key="3">
    <source>
        <dbReference type="ARBA" id="ARBA00022553"/>
    </source>
</evidence>
<dbReference type="SUPFAM" id="SSF53738">
    <property type="entry name" value="Phosphoglucomutase, first 3 domains"/>
    <property type="match status" value="2"/>
</dbReference>
<keyword evidence="6" id="KW-0413">Isomerase</keyword>
<dbReference type="GO" id="GO:0000287">
    <property type="term" value="F:magnesium ion binding"/>
    <property type="evidence" value="ECO:0007669"/>
    <property type="project" value="InterPro"/>
</dbReference>
<reference evidence="11" key="1">
    <citation type="submission" date="2022-01" db="EMBL/GenBank/DDBJ databases">
        <title>Whole genome-based taxonomy of the Shewanellaceae.</title>
        <authorList>
            <person name="Martin-Rodriguez A.J."/>
        </authorList>
    </citation>
    <scope>NUCLEOTIDE SEQUENCE</scope>
    <source>
        <strain evidence="11">DSM 23803</strain>
    </source>
</reference>
<dbReference type="InterPro" id="IPR050060">
    <property type="entry name" value="Phosphoglucosamine_mutase"/>
</dbReference>
<dbReference type="EMBL" id="JAKILJ010000028">
    <property type="protein sequence ID" value="MCL1106144.1"/>
    <property type="molecule type" value="Genomic_DNA"/>
</dbReference>
<feature type="domain" description="Alpha-D-phosphohexomutase alpha/beta/alpha" evidence="10">
    <location>
        <begin position="163"/>
        <end position="261"/>
    </location>
</feature>
<dbReference type="GO" id="GO:0004615">
    <property type="term" value="F:phosphomannomutase activity"/>
    <property type="evidence" value="ECO:0007669"/>
    <property type="project" value="TreeGrafter"/>
</dbReference>
<dbReference type="InterPro" id="IPR005843">
    <property type="entry name" value="A-D-PHexomutase_C"/>
</dbReference>
<keyword evidence="4 7" id="KW-0479">Metal-binding</keyword>
<dbReference type="GO" id="GO:0005829">
    <property type="term" value="C:cytosol"/>
    <property type="evidence" value="ECO:0007669"/>
    <property type="project" value="TreeGrafter"/>
</dbReference>
<keyword evidence="3" id="KW-0597">Phosphoprotein</keyword>
<evidence type="ECO:0000256" key="5">
    <source>
        <dbReference type="ARBA" id="ARBA00022842"/>
    </source>
</evidence>
<evidence type="ECO:0000259" key="10">
    <source>
        <dbReference type="Pfam" id="PF02879"/>
    </source>
</evidence>
<dbReference type="InterPro" id="IPR005845">
    <property type="entry name" value="A-D-PHexomutase_a/b/a-II"/>
</dbReference>
<feature type="domain" description="Alpha-D-phosphohexomutase alpha/beta/alpha" evidence="9">
    <location>
        <begin position="19"/>
        <end position="141"/>
    </location>
</feature>
<feature type="domain" description="Alpha-D-phosphohexomutase C-terminal" evidence="8">
    <location>
        <begin position="417"/>
        <end position="463"/>
    </location>
</feature>
<name>A0A9X1Z6I3_9GAMM</name>
<dbReference type="GO" id="GO:0008966">
    <property type="term" value="F:phosphoglucosamine mutase activity"/>
    <property type="evidence" value="ECO:0007669"/>
    <property type="project" value="TreeGrafter"/>
</dbReference>
<protein>
    <submittedName>
        <fullName evidence="11">Phosphomannomutase</fullName>
    </submittedName>
</protein>
<comment type="caution">
    <text evidence="11">The sequence shown here is derived from an EMBL/GenBank/DDBJ whole genome shotgun (WGS) entry which is preliminary data.</text>
</comment>
<dbReference type="Gene3D" id="3.40.120.10">
    <property type="entry name" value="Alpha-D-Glucose-1,6-Bisphosphate, subunit A, domain 3"/>
    <property type="match status" value="3"/>
</dbReference>
<dbReference type="Gene3D" id="3.30.310.50">
    <property type="entry name" value="Alpha-D-phosphohexomutase, C-terminal domain"/>
    <property type="match status" value="1"/>
</dbReference>
<evidence type="ECO:0000313" key="11">
    <source>
        <dbReference type="EMBL" id="MCL1106144.1"/>
    </source>
</evidence>
<dbReference type="CDD" id="cd03088">
    <property type="entry name" value="ManB"/>
    <property type="match status" value="1"/>
</dbReference>
<gene>
    <name evidence="11" type="ORF">L2749_12915</name>
</gene>
<dbReference type="GO" id="GO:0005975">
    <property type="term" value="P:carbohydrate metabolic process"/>
    <property type="evidence" value="ECO:0007669"/>
    <property type="project" value="InterPro"/>
</dbReference>
<evidence type="ECO:0000313" key="12">
    <source>
        <dbReference type="Proteomes" id="UP001139408"/>
    </source>
</evidence>
<dbReference type="GO" id="GO:0006048">
    <property type="term" value="P:UDP-N-acetylglucosamine biosynthetic process"/>
    <property type="evidence" value="ECO:0007669"/>
    <property type="project" value="TreeGrafter"/>
</dbReference>
<dbReference type="InterPro" id="IPR016066">
    <property type="entry name" value="A-D-PHexomutase_CS"/>
</dbReference>
<dbReference type="AlphaFoldDB" id="A0A9X1Z6I3"/>
<dbReference type="InterPro" id="IPR005844">
    <property type="entry name" value="A-D-PHexomutase_a/b/a-I"/>
</dbReference>
<dbReference type="GO" id="GO:0009252">
    <property type="term" value="P:peptidoglycan biosynthetic process"/>
    <property type="evidence" value="ECO:0007669"/>
    <property type="project" value="TreeGrafter"/>
</dbReference>
<keyword evidence="12" id="KW-1185">Reference proteome</keyword>
<accession>A0A9X1Z6I3</accession>
<dbReference type="Pfam" id="PF02878">
    <property type="entry name" value="PGM_PMM_I"/>
    <property type="match status" value="1"/>
</dbReference>